<dbReference type="EMBL" id="MLAK01000564">
    <property type="protein sequence ID" value="OHT12387.1"/>
    <property type="molecule type" value="Genomic_DNA"/>
</dbReference>
<dbReference type="VEuPathDB" id="TrichDB:TRFO_17748"/>
<dbReference type="InterPro" id="IPR016030">
    <property type="entry name" value="CblAdoTrfase-like"/>
</dbReference>
<dbReference type="AlphaFoldDB" id="A0A1J4KMD3"/>
<dbReference type="InterPro" id="IPR029499">
    <property type="entry name" value="PduO-typ"/>
</dbReference>
<keyword evidence="3 4" id="KW-0067">ATP-binding</keyword>
<protein>
    <submittedName>
        <fullName evidence="6">Cob(I)yrinic acid a,c-diamide adenosyltransferase, mitochondrial</fullName>
    </submittedName>
</protein>
<dbReference type="PANTHER" id="PTHR12213:SF0">
    <property type="entry name" value="CORRINOID ADENOSYLTRANSFERASE MMAB"/>
    <property type="match status" value="1"/>
</dbReference>
<dbReference type="NCBIfam" id="TIGR00636">
    <property type="entry name" value="PduO_Nterm"/>
    <property type="match status" value="1"/>
</dbReference>
<proteinExistence type="inferred from homology"/>
<dbReference type="RefSeq" id="XP_068365523.1">
    <property type="nucleotide sequence ID" value="XM_068499768.1"/>
</dbReference>
<keyword evidence="2 4" id="KW-0547">Nucleotide-binding</keyword>
<gene>
    <name evidence="6" type="primary">MMAB</name>
    <name evidence="6" type="ORF">TRFO_17748</name>
</gene>
<comment type="similarity">
    <text evidence="4">Belongs to the Cob(I)alamin adenosyltransferase family.</text>
</comment>
<dbReference type="OrthoDB" id="549173at2759"/>
<dbReference type="GeneID" id="94834472"/>
<dbReference type="GO" id="GO:0005524">
    <property type="term" value="F:ATP binding"/>
    <property type="evidence" value="ECO:0007669"/>
    <property type="project" value="UniProtKB-UniRule"/>
</dbReference>
<comment type="caution">
    <text evidence="6">The sequence shown here is derived from an EMBL/GenBank/DDBJ whole genome shotgun (WGS) entry which is preliminary data.</text>
</comment>
<keyword evidence="1 4" id="KW-0808">Transferase</keyword>
<organism evidence="6 7">
    <name type="scientific">Tritrichomonas foetus</name>
    <dbReference type="NCBI Taxonomy" id="1144522"/>
    <lineage>
        <taxon>Eukaryota</taxon>
        <taxon>Metamonada</taxon>
        <taxon>Parabasalia</taxon>
        <taxon>Tritrichomonadida</taxon>
        <taxon>Tritrichomonadidae</taxon>
        <taxon>Tritrichomonas</taxon>
    </lineage>
</organism>
<keyword evidence="7" id="KW-1185">Reference proteome</keyword>
<evidence type="ECO:0000256" key="4">
    <source>
        <dbReference type="RuleBase" id="RU366026"/>
    </source>
</evidence>
<evidence type="ECO:0000256" key="3">
    <source>
        <dbReference type="ARBA" id="ARBA00022840"/>
    </source>
</evidence>
<evidence type="ECO:0000259" key="5">
    <source>
        <dbReference type="Pfam" id="PF01923"/>
    </source>
</evidence>
<dbReference type="PANTHER" id="PTHR12213">
    <property type="entry name" value="CORRINOID ADENOSYLTRANSFERASE"/>
    <property type="match status" value="1"/>
</dbReference>
<evidence type="ECO:0000313" key="6">
    <source>
        <dbReference type="EMBL" id="OHT12387.1"/>
    </source>
</evidence>
<reference evidence="6" key="1">
    <citation type="submission" date="2016-10" db="EMBL/GenBank/DDBJ databases">
        <authorList>
            <person name="Benchimol M."/>
            <person name="Almeida L.G."/>
            <person name="Vasconcelos A.T."/>
            <person name="Perreira-Neves A."/>
            <person name="Rosa I.A."/>
            <person name="Tasca T."/>
            <person name="Bogo M.R."/>
            <person name="de Souza W."/>
        </authorList>
    </citation>
    <scope>NUCLEOTIDE SEQUENCE [LARGE SCALE GENOMIC DNA]</scope>
    <source>
        <strain evidence="6">K</strain>
    </source>
</reference>
<evidence type="ECO:0000256" key="2">
    <source>
        <dbReference type="ARBA" id="ARBA00022741"/>
    </source>
</evidence>
<sequence>MSEEERPSVSTGAGDSGFSSLAFGKPIPKDSPVFDLVGTLDELNSVLGICICYTQPDCIEYVKLVQHRLFDIGACIACNKEPSDDLKKFVSFLDKWGVELEKKIPPFQCFILPGGSVGASYYHFARTVCRRLERIEVKAIINEEHGKLYCQIINRLSDVLFILARYHNTAVNVPEIPYESKPNPPI</sequence>
<dbReference type="SUPFAM" id="SSF89028">
    <property type="entry name" value="Cobalamin adenosyltransferase-like"/>
    <property type="match status" value="1"/>
</dbReference>
<evidence type="ECO:0000313" key="7">
    <source>
        <dbReference type="Proteomes" id="UP000179807"/>
    </source>
</evidence>
<dbReference type="Pfam" id="PF01923">
    <property type="entry name" value="Cob_adeno_trans"/>
    <property type="match status" value="1"/>
</dbReference>
<dbReference type="Gene3D" id="1.20.1200.10">
    <property type="entry name" value="Cobalamin adenosyltransferase-like"/>
    <property type="match status" value="1"/>
</dbReference>
<feature type="domain" description="Cobalamin adenosyltransferase-like" evidence="5">
    <location>
        <begin position="10"/>
        <end position="166"/>
    </location>
</feature>
<dbReference type="Proteomes" id="UP000179807">
    <property type="component" value="Unassembled WGS sequence"/>
</dbReference>
<accession>A0A1J4KMD3</accession>
<evidence type="ECO:0000256" key="1">
    <source>
        <dbReference type="ARBA" id="ARBA00022679"/>
    </source>
</evidence>
<dbReference type="InterPro" id="IPR036451">
    <property type="entry name" value="CblAdoTrfase-like_sf"/>
</dbReference>
<name>A0A1J4KMD3_9EUKA</name>
<dbReference type="GO" id="GO:0008817">
    <property type="term" value="F:corrinoid adenosyltransferase activity"/>
    <property type="evidence" value="ECO:0007669"/>
    <property type="project" value="TreeGrafter"/>
</dbReference>